<keyword evidence="3" id="KW-1185">Reference proteome</keyword>
<evidence type="ECO:0000313" key="3">
    <source>
        <dbReference type="Proteomes" id="UP000008144"/>
    </source>
</evidence>
<dbReference type="Ensembl" id="ENSCINT00000033273.1">
    <property type="protein sequence ID" value="ENSCINP00000030109.1"/>
    <property type="gene ID" value="ENSCING00000020832.1"/>
</dbReference>
<feature type="signal peptide" evidence="1">
    <location>
        <begin position="1"/>
        <end position="20"/>
    </location>
</feature>
<evidence type="ECO:0000313" key="2">
    <source>
        <dbReference type="Ensembl" id="ENSCINP00000030109.1"/>
    </source>
</evidence>
<keyword evidence="1" id="KW-0732">Signal</keyword>
<accession>H2XKC7</accession>
<reference evidence="3" key="1">
    <citation type="journal article" date="2002" name="Science">
        <title>The draft genome of Ciona intestinalis: insights into chordate and vertebrate origins.</title>
        <authorList>
            <person name="Dehal P."/>
            <person name="Satou Y."/>
            <person name="Campbell R.K."/>
            <person name="Chapman J."/>
            <person name="Degnan B."/>
            <person name="De Tomaso A."/>
            <person name="Davidson B."/>
            <person name="Di Gregorio A."/>
            <person name="Gelpke M."/>
            <person name="Goodstein D.M."/>
            <person name="Harafuji N."/>
            <person name="Hastings K.E."/>
            <person name="Ho I."/>
            <person name="Hotta K."/>
            <person name="Huang W."/>
            <person name="Kawashima T."/>
            <person name="Lemaire P."/>
            <person name="Martinez D."/>
            <person name="Meinertzhagen I.A."/>
            <person name="Necula S."/>
            <person name="Nonaka M."/>
            <person name="Putnam N."/>
            <person name="Rash S."/>
            <person name="Saiga H."/>
            <person name="Satake M."/>
            <person name="Terry A."/>
            <person name="Yamada L."/>
            <person name="Wang H.G."/>
            <person name="Awazu S."/>
            <person name="Azumi K."/>
            <person name="Boore J."/>
            <person name="Branno M."/>
            <person name="Chin-Bow S."/>
            <person name="DeSantis R."/>
            <person name="Doyle S."/>
            <person name="Francino P."/>
            <person name="Keys D.N."/>
            <person name="Haga S."/>
            <person name="Hayashi H."/>
            <person name="Hino K."/>
            <person name="Imai K.S."/>
            <person name="Inaba K."/>
            <person name="Kano S."/>
            <person name="Kobayashi K."/>
            <person name="Kobayashi M."/>
            <person name="Lee B.I."/>
            <person name="Makabe K.W."/>
            <person name="Manohar C."/>
            <person name="Matassi G."/>
            <person name="Medina M."/>
            <person name="Mochizuki Y."/>
            <person name="Mount S."/>
            <person name="Morishita T."/>
            <person name="Miura S."/>
            <person name="Nakayama A."/>
            <person name="Nishizaka S."/>
            <person name="Nomoto H."/>
            <person name="Ohta F."/>
            <person name="Oishi K."/>
            <person name="Rigoutsos I."/>
            <person name="Sano M."/>
            <person name="Sasaki A."/>
            <person name="Sasakura Y."/>
            <person name="Shoguchi E."/>
            <person name="Shin-i T."/>
            <person name="Spagnuolo A."/>
            <person name="Stainier D."/>
            <person name="Suzuki M.M."/>
            <person name="Tassy O."/>
            <person name="Takatori N."/>
            <person name="Tokuoka M."/>
            <person name="Yagi K."/>
            <person name="Yoshizaki F."/>
            <person name="Wada S."/>
            <person name="Zhang C."/>
            <person name="Hyatt P.D."/>
            <person name="Larimer F."/>
            <person name="Detter C."/>
            <person name="Doggett N."/>
            <person name="Glavina T."/>
            <person name="Hawkins T."/>
            <person name="Richardson P."/>
            <person name="Lucas S."/>
            <person name="Kohara Y."/>
            <person name="Levine M."/>
            <person name="Satoh N."/>
            <person name="Rokhsar D.S."/>
        </authorList>
    </citation>
    <scope>NUCLEOTIDE SEQUENCE [LARGE SCALE GENOMIC DNA]</scope>
</reference>
<dbReference type="HOGENOM" id="CLU_067722_0_0_1"/>
<dbReference type="OMA" id="PWIVIFH"/>
<protein>
    <recommendedName>
        <fullName evidence="4">PWWP domain-containing protein</fullName>
    </recommendedName>
</protein>
<proteinExistence type="predicted"/>
<dbReference type="AlphaFoldDB" id="H2XKC7"/>
<reference evidence="2" key="2">
    <citation type="journal article" date="2008" name="Genome Biol.">
        <title>Improved genome assembly and evidence-based global gene model set for the chordate Ciona intestinalis: new insight into intron and operon populations.</title>
        <authorList>
            <person name="Satou Y."/>
            <person name="Mineta K."/>
            <person name="Ogasawara M."/>
            <person name="Sasakura Y."/>
            <person name="Shoguchi E."/>
            <person name="Ueno K."/>
            <person name="Yamada L."/>
            <person name="Matsumoto J."/>
            <person name="Wasserscheid J."/>
            <person name="Dewar K."/>
            <person name="Wiley G.B."/>
            <person name="Macmil S.L."/>
            <person name="Roe B.A."/>
            <person name="Zeller R.W."/>
            <person name="Hastings K.E."/>
            <person name="Lemaire P."/>
            <person name="Lindquist E."/>
            <person name="Endo T."/>
            <person name="Hotta K."/>
            <person name="Inaba K."/>
        </authorList>
    </citation>
    <scope>NUCLEOTIDE SEQUENCE [LARGE SCALE GENOMIC DNA]</scope>
    <source>
        <strain evidence="2">wild type</strain>
    </source>
</reference>
<dbReference type="GeneTree" id="ENSGT00660000097217"/>
<dbReference type="Proteomes" id="UP000008144">
    <property type="component" value="Chromosome 8"/>
</dbReference>
<name>H2XKC7_CIOIN</name>
<organism evidence="2 3">
    <name type="scientific">Ciona intestinalis</name>
    <name type="common">Transparent sea squirt</name>
    <name type="synonym">Ascidia intestinalis</name>
    <dbReference type="NCBI Taxonomy" id="7719"/>
    <lineage>
        <taxon>Eukaryota</taxon>
        <taxon>Metazoa</taxon>
        <taxon>Chordata</taxon>
        <taxon>Tunicata</taxon>
        <taxon>Ascidiacea</taxon>
        <taxon>Phlebobranchia</taxon>
        <taxon>Cionidae</taxon>
        <taxon>Ciona</taxon>
    </lineage>
</organism>
<dbReference type="InParanoid" id="H2XKC7"/>
<reference evidence="2" key="4">
    <citation type="submission" date="2025-09" db="UniProtKB">
        <authorList>
            <consortium name="Ensembl"/>
        </authorList>
    </citation>
    <scope>IDENTIFICATION</scope>
</reference>
<evidence type="ECO:0008006" key="4">
    <source>
        <dbReference type="Google" id="ProtNLM"/>
    </source>
</evidence>
<dbReference type="EMBL" id="EAAA01002671">
    <property type="status" value="NOT_ANNOTATED_CDS"/>
    <property type="molecule type" value="Genomic_DNA"/>
</dbReference>
<reference evidence="2" key="3">
    <citation type="submission" date="2025-08" db="UniProtKB">
        <authorList>
            <consortium name="Ensembl"/>
        </authorList>
    </citation>
    <scope>IDENTIFICATION</scope>
</reference>
<dbReference type="STRING" id="7719.ENSCINP00000030109"/>
<feature type="chain" id="PRO_5003577966" description="PWWP domain-containing protein" evidence="1">
    <location>
        <begin position="21"/>
        <end position="352"/>
    </location>
</feature>
<evidence type="ECO:0000256" key="1">
    <source>
        <dbReference type="SAM" id="SignalP"/>
    </source>
</evidence>
<sequence length="352" mass="40877">VLLLHTRIFVFKITLFSLQAEDEKPKISLNMDPVDVKTWGLPLDSKYPDVVQINEANFKPKVLESRDAWIVVVFKDKLHGKWWHHAGHVKGAVWYGSVDIEKQENFAKLLQQAPESTAENIGNGVAVIFPFGVTPKEKIKFTGKKKKRPLIVKSPTKAEEIISSSIPNQIERMNFKPSRMKKFQDWVVDSYYKSSPPRFPVLCITDEPEPTIPVSMLVLSNYFSRFFSFALVRKEDVSRMRLQFKEVPEPKVYPHYLMLMGKEPSKEEMDRGSFGMHFNIFPFLADKYGRSELFTSVVKFLFTANEDYRNELPGRRSDEAISEARMSLVRDSLRNRVELVNKHFRKQKNVEL</sequence>